<dbReference type="Pfam" id="PF00497">
    <property type="entry name" value="SBP_bac_3"/>
    <property type="match status" value="1"/>
</dbReference>
<keyword evidence="4" id="KW-0808">Transferase</keyword>
<accession>A0A128EHX3</accession>
<organism evidence="4 5">
    <name type="scientific">Campylobacter geochelonis</name>
    <dbReference type="NCBI Taxonomy" id="1780362"/>
    <lineage>
        <taxon>Bacteria</taxon>
        <taxon>Pseudomonadati</taxon>
        <taxon>Campylobacterota</taxon>
        <taxon>Epsilonproteobacteria</taxon>
        <taxon>Campylobacterales</taxon>
        <taxon>Campylobacteraceae</taxon>
        <taxon>Campylobacter</taxon>
    </lineage>
</organism>
<dbReference type="PANTHER" id="PTHR35936:SF38">
    <property type="entry name" value="GLUTAMINE-BINDING PERIPLASMIC PROTEIN"/>
    <property type="match status" value="1"/>
</dbReference>
<evidence type="ECO:0000313" key="4">
    <source>
        <dbReference type="EMBL" id="CZE48434.1"/>
    </source>
</evidence>
<dbReference type="GO" id="GO:0004673">
    <property type="term" value="F:protein histidine kinase activity"/>
    <property type="evidence" value="ECO:0007669"/>
    <property type="project" value="UniProtKB-EC"/>
</dbReference>
<gene>
    <name evidence="4" type="primary">flgD</name>
    <name evidence="4" type="ORF">ERS672216_01416</name>
</gene>
<dbReference type="SUPFAM" id="SSF53850">
    <property type="entry name" value="Periplasmic binding protein-like II"/>
    <property type="match status" value="1"/>
</dbReference>
<dbReference type="Pfam" id="PF08447">
    <property type="entry name" value="PAS_3"/>
    <property type="match status" value="1"/>
</dbReference>
<dbReference type="InterPro" id="IPR001638">
    <property type="entry name" value="Solute-binding_3/MltF_N"/>
</dbReference>
<sequence length="420" mass="47897">MRKIIFLIILFKVALFAKLDLTEAEQRWLDAHPVIIAGIDSNYAPFEFVDEKGQFAGMAIDYLKEIEKILGVKIEIKTAKSWENVTNMAKSGSVDFLSCLAKTQERAKYLNFTKPYLSFPTAIVTNKTAGYVNGLKELNGKTVAVIDQYMANQRLEEHYDNIYLVKTQNLSQGLELVASGKTFAYVDNLSQLIYALQKGTFGNLAISGVADYKFDYAMASITKEPILRDILQKALDNIPSEIRQSIHCKWFPPAYQQATDYKLVWQVVCVGMLVLGVFGCWLYLLKKEIKKRISIEQDLNRNREWLNCSLNSAEIGAWDLDIISQTISGNSVFSGILGLEDSEILLSMERFKSDFIYKDDLAKFLSHLERCFEAKGEFCALEFRVVSSDKNTKKVEITSKVFKYDLYQNPIRMMGFMKEI</sequence>
<keyword evidence="2" id="KW-0472">Membrane</keyword>
<dbReference type="EC" id="2.7.13.3" evidence="4"/>
<dbReference type="Gene3D" id="3.40.190.10">
    <property type="entry name" value="Periplasmic binding protein-like II"/>
    <property type="match status" value="2"/>
</dbReference>
<dbReference type="SMART" id="SM00062">
    <property type="entry name" value="PBPb"/>
    <property type="match status" value="1"/>
</dbReference>
<protein>
    <submittedName>
        <fullName evidence="4">Hook assembly protein</fullName>
        <ecNumber evidence="4">2.7.13.3</ecNumber>
    </submittedName>
</protein>
<reference evidence="4 5" key="1">
    <citation type="submission" date="2016-02" db="EMBL/GenBank/DDBJ databases">
        <authorList>
            <consortium name="Pathogen Informatics"/>
        </authorList>
    </citation>
    <scope>NUCLEOTIDE SEQUENCE [LARGE SCALE GENOMIC DNA]</scope>
    <source>
        <strain evidence="4 5">RC20</strain>
    </source>
</reference>
<dbReference type="InterPro" id="IPR035965">
    <property type="entry name" value="PAS-like_dom_sf"/>
</dbReference>
<proteinExistence type="predicted"/>
<dbReference type="OrthoDB" id="5333838at2"/>
<dbReference type="RefSeq" id="WP_075531582.1">
    <property type="nucleotide sequence ID" value="NZ_CP053844.1"/>
</dbReference>
<keyword evidence="2" id="KW-1133">Transmembrane helix</keyword>
<dbReference type="InterPro" id="IPR013655">
    <property type="entry name" value="PAS_fold_3"/>
</dbReference>
<dbReference type="PANTHER" id="PTHR35936">
    <property type="entry name" value="MEMBRANE-BOUND LYTIC MUREIN TRANSGLYCOSYLASE F"/>
    <property type="match status" value="1"/>
</dbReference>
<evidence type="ECO:0000313" key="5">
    <source>
        <dbReference type="Proteomes" id="UP000069632"/>
    </source>
</evidence>
<dbReference type="Proteomes" id="UP000069632">
    <property type="component" value="Unassembled WGS sequence"/>
</dbReference>
<keyword evidence="2" id="KW-0812">Transmembrane</keyword>
<evidence type="ECO:0000256" key="2">
    <source>
        <dbReference type="SAM" id="Phobius"/>
    </source>
</evidence>
<feature type="transmembrane region" description="Helical" evidence="2">
    <location>
        <begin position="263"/>
        <end position="285"/>
    </location>
</feature>
<dbReference type="AlphaFoldDB" id="A0A128EHX3"/>
<name>A0A128EHX3_9BACT</name>
<feature type="domain" description="Solute-binding protein family 3/N-terminal" evidence="3">
    <location>
        <begin position="34"/>
        <end position="254"/>
    </location>
</feature>
<keyword evidence="5" id="KW-1185">Reference proteome</keyword>
<evidence type="ECO:0000256" key="1">
    <source>
        <dbReference type="ARBA" id="ARBA00022729"/>
    </source>
</evidence>
<keyword evidence="1" id="KW-0732">Signal</keyword>
<dbReference type="CDD" id="cd01007">
    <property type="entry name" value="PBP2_BvgS_HisK_like"/>
    <property type="match status" value="1"/>
</dbReference>
<dbReference type="SUPFAM" id="SSF55785">
    <property type="entry name" value="PYP-like sensor domain (PAS domain)"/>
    <property type="match status" value="1"/>
</dbReference>
<dbReference type="EMBL" id="FIZP01000007">
    <property type="protein sequence ID" value="CZE48434.1"/>
    <property type="molecule type" value="Genomic_DNA"/>
</dbReference>
<evidence type="ECO:0000259" key="3">
    <source>
        <dbReference type="SMART" id="SM00062"/>
    </source>
</evidence>
<dbReference type="Gene3D" id="3.30.450.20">
    <property type="entry name" value="PAS domain"/>
    <property type="match status" value="1"/>
</dbReference>